<dbReference type="GeneID" id="36553518"/>
<keyword evidence="5" id="KW-1185">Reference proteome</keyword>
<dbReference type="GO" id="GO:0046557">
    <property type="term" value="F:glucan endo-1,6-beta-glucosidase activity"/>
    <property type="evidence" value="ECO:0007669"/>
    <property type="project" value="TreeGrafter"/>
</dbReference>
<dbReference type="PANTHER" id="PTHR31297:SF43">
    <property type="entry name" value="GLUCAN 1,3-BETA-GLUCOSIDASE 3"/>
    <property type="match status" value="1"/>
</dbReference>
<dbReference type="AlphaFoldDB" id="A0A2I2G1N6"/>
<dbReference type="Gene3D" id="3.20.20.80">
    <property type="entry name" value="Glycosidases"/>
    <property type="match status" value="1"/>
</dbReference>
<dbReference type="EMBL" id="MSFO01000006">
    <property type="protein sequence ID" value="PLB46792.1"/>
    <property type="molecule type" value="Genomic_DNA"/>
</dbReference>
<keyword evidence="2 4" id="KW-0378">Hydrolase</keyword>
<dbReference type="SUPFAM" id="SSF51445">
    <property type="entry name" value="(Trans)glycosidases"/>
    <property type="match status" value="1"/>
</dbReference>
<sequence>MIMFGSGISPPTVDDVFRYRYQHGTNLGSVFMHGPWLDNSVFEDDPNGSRELEALKSSLHEKGLKETTSTWEAHWLAALTEHDLKWLKDVARCNSIRLPIGFYTLGPAFCLGTGFEGEPSQVYSSCWNTLKHLVLKCQLYGIGVLIDLKNIPGGQLCSQDESSENGSVCDSIHNRIVVRDCLAFIAQEITFHALLGVVGVQISSETDWRTWGHEWYDEVLEITSSINPSLPIYINDGQNLPAALDYAILRNRLPAPVNRSPIIVESHRHYTTESDQLQGPQAIIGNVSRELIELATHHGKVVSQGTAVDIYIGEYSCHMDDRTWEHTDTPERDVLTKSFGQEQTKQWTSKTCGSAFYRFKSGGACGMERDFEQQVNIGSIPAPAWLIIPRDQIPTKVDQAKSQRPQLQNKFLSQTSRSMSPHGRRRFSLGWDLGFNDALCFFTAIARDVIPGRRDGGDKIGALDLWIRKRVIEATCFGEDLDVEWESGFRTGVDDFYNAVGI</sequence>
<dbReference type="OrthoDB" id="1887033at2759"/>
<protein>
    <submittedName>
        <fullName evidence="4">Glycoside hydrolase</fullName>
    </submittedName>
</protein>
<organism evidence="4 5">
    <name type="scientific">Aspergillus steynii IBT 23096</name>
    <dbReference type="NCBI Taxonomy" id="1392250"/>
    <lineage>
        <taxon>Eukaryota</taxon>
        <taxon>Fungi</taxon>
        <taxon>Dikarya</taxon>
        <taxon>Ascomycota</taxon>
        <taxon>Pezizomycotina</taxon>
        <taxon>Eurotiomycetes</taxon>
        <taxon>Eurotiomycetidae</taxon>
        <taxon>Eurotiales</taxon>
        <taxon>Aspergillaceae</taxon>
        <taxon>Aspergillus</taxon>
        <taxon>Aspergillus subgen. Circumdati</taxon>
    </lineage>
</organism>
<reference evidence="4 5" key="1">
    <citation type="submission" date="2016-12" db="EMBL/GenBank/DDBJ databases">
        <title>The genomes of Aspergillus section Nigri reveals drivers in fungal speciation.</title>
        <authorList>
            <consortium name="DOE Joint Genome Institute"/>
            <person name="Vesth T.C."/>
            <person name="Nybo J."/>
            <person name="Theobald S."/>
            <person name="Brandl J."/>
            <person name="Frisvad J.C."/>
            <person name="Nielsen K.F."/>
            <person name="Lyhne E.K."/>
            <person name="Kogle M.E."/>
            <person name="Kuo A."/>
            <person name="Riley R."/>
            <person name="Clum A."/>
            <person name="Nolan M."/>
            <person name="Lipzen A."/>
            <person name="Salamov A."/>
            <person name="Henrissat B."/>
            <person name="Wiebenga A."/>
            <person name="De Vries R.P."/>
            <person name="Grigoriev I.V."/>
            <person name="Mortensen U.H."/>
            <person name="Andersen M.R."/>
            <person name="Baker S.E."/>
        </authorList>
    </citation>
    <scope>NUCLEOTIDE SEQUENCE [LARGE SCALE GENOMIC DNA]</scope>
    <source>
        <strain evidence="4 5">IBT 23096</strain>
    </source>
</reference>
<name>A0A2I2G1N6_9EURO</name>
<dbReference type="InterPro" id="IPR017853">
    <property type="entry name" value="GH"/>
</dbReference>
<evidence type="ECO:0000313" key="4">
    <source>
        <dbReference type="EMBL" id="PLB46792.1"/>
    </source>
</evidence>
<dbReference type="PANTHER" id="PTHR31297">
    <property type="entry name" value="GLUCAN ENDO-1,6-BETA-GLUCOSIDASE B"/>
    <property type="match status" value="1"/>
</dbReference>
<dbReference type="VEuPathDB" id="FungiDB:P170DRAFT_387720"/>
<dbReference type="STRING" id="1392250.A0A2I2G1N6"/>
<dbReference type="GO" id="GO:0005576">
    <property type="term" value="C:extracellular region"/>
    <property type="evidence" value="ECO:0007669"/>
    <property type="project" value="TreeGrafter"/>
</dbReference>
<proteinExistence type="inferred from homology"/>
<evidence type="ECO:0000256" key="2">
    <source>
        <dbReference type="ARBA" id="ARBA00022801"/>
    </source>
</evidence>
<dbReference type="GO" id="GO:0009251">
    <property type="term" value="P:glucan catabolic process"/>
    <property type="evidence" value="ECO:0007669"/>
    <property type="project" value="TreeGrafter"/>
</dbReference>
<keyword evidence="3" id="KW-0326">Glycosidase</keyword>
<dbReference type="InterPro" id="IPR050386">
    <property type="entry name" value="Glycosyl_hydrolase_5"/>
</dbReference>
<gene>
    <name evidence="4" type="ORF">P170DRAFT_387720</name>
</gene>
<evidence type="ECO:0000256" key="1">
    <source>
        <dbReference type="ARBA" id="ARBA00005641"/>
    </source>
</evidence>
<dbReference type="Proteomes" id="UP000234275">
    <property type="component" value="Unassembled WGS sequence"/>
</dbReference>
<evidence type="ECO:0000313" key="5">
    <source>
        <dbReference type="Proteomes" id="UP000234275"/>
    </source>
</evidence>
<evidence type="ECO:0000256" key="3">
    <source>
        <dbReference type="ARBA" id="ARBA00023295"/>
    </source>
</evidence>
<comment type="similarity">
    <text evidence="1">Belongs to the glycosyl hydrolase 5 (cellulase A) family.</text>
</comment>
<comment type="caution">
    <text evidence="4">The sequence shown here is derived from an EMBL/GenBank/DDBJ whole genome shotgun (WGS) entry which is preliminary data.</text>
</comment>
<dbReference type="GO" id="GO:0009986">
    <property type="term" value="C:cell surface"/>
    <property type="evidence" value="ECO:0007669"/>
    <property type="project" value="TreeGrafter"/>
</dbReference>
<accession>A0A2I2G1N6</accession>
<dbReference type="RefSeq" id="XP_024702094.1">
    <property type="nucleotide sequence ID" value="XM_024845819.1"/>
</dbReference>